<accession>A0ACB5TD42</accession>
<protein>
    <submittedName>
        <fullName evidence="1">Unnamed protein product</fullName>
    </submittedName>
</protein>
<proteinExistence type="predicted"/>
<dbReference type="Proteomes" id="UP001165064">
    <property type="component" value="Unassembled WGS sequence"/>
</dbReference>
<name>A0ACB5TD42_AMBMO</name>
<comment type="caution">
    <text evidence="1">The sequence shown here is derived from an EMBL/GenBank/DDBJ whole genome shotgun (WGS) entry which is preliminary data.</text>
</comment>
<organism evidence="1 2">
    <name type="scientific">Ambrosiozyma monospora</name>
    <name type="common">Yeast</name>
    <name type="synonym">Endomycopsis monosporus</name>
    <dbReference type="NCBI Taxonomy" id="43982"/>
    <lineage>
        <taxon>Eukaryota</taxon>
        <taxon>Fungi</taxon>
        <taxon>Dikarya</taxon>
        <taxon>Ascomycota</taxon>
        <taxon>Saccharomycotina</taxon>
        <taxon>Pichiomycetes</taxon>
        <taxon>Pichiales</taxon>
        <taxon>Pichiaceae</taxon>
        <taxon>Ambrosiozyma</taxon>
    </lineage>
</organism>
<keyword evidence="2" id="KW-1185">Reference proteome</keyword>
<reference evidence="1" key="1">
    <citation type="submission" date="2023-04" db="EMBL/GenBank/DDBJ databases">
        <title>Ambrosiozyma monospora NBRC 10751.</title>
        <authorList>
            <person name="Ichikawa N."/>
            <person name="Sato H."/>
            <person name="Tonouchi N."/>
        </authorList>
    </citation>
    <scope>NUCLEOTIDE SEQUENCE</scope>
    <source>
        <strain evidence="1">NBRC 10751</strain>
    </source>
</reference>
<evidence type="ECO:0000313" key="2">
    <source>
        <dbReference type="Proteomes" id="UP001165064"/>
    </source>
</evidence>
<sequence length="415" mass="47123">MELIEDGEGSLTKAEGKLNPSDFALWKSSKPGEPFWDSPWGKGRPGWHIECSVMASDFVGEGMDIHSGGIDLAFPHHDNELAQSEAHFDCKQWVNYFLHTGHLHIEGQKMSKSLKNFITIDEALAKYSSRQLRLTFALVQWNNNLDFKESLLHEVRSIESTLNKFFKNIRALKLDNEHKVESGVIISKKFGKLEKKLFDDLAAAKLKVRAAFCDNLATPFAIRALMDLVNSSNTYISTVGADIKVDPLIQVVKYITKILNILGFQTRQDQLGWLDDSQSSGSSSDGASKEDIVMPYVKVLSNFRDLVRSSAIDKADYKVLLTACDELRDKELLKLNVSLDDRSDKQGALVKFLTDSEREELIKQQEEKIRLQQEKEAKKLQQKKAAEAKERERLAKGKLRFAYKDGTRRRSHQKC</sequence>
<dbReference type="EMBL" id="BSXS01006855">
    <property type="protein sequence ID" value="GME86397.1"/>
    <property type="molecule type" value="Genomic_DNA"/>
</dbReference>
<gene>
    <name evidence="1" type="ORF">Amon02_000796500</name>
</gene>
<evidence type="ECO:0000313" key="1">
    <source>
        <dbReference type="EMBL" id="GME86397.1"/>
    </source>
</evidence>